<sequence>MVKKINLFNLGVLLFFFSCAKDENESAAPAVIDVVANKQVTGSSANDLLSDRKFKSLVVEVVYVNGFEPSAAAINNFVAFISARTFKPAGINVVKRAIVSPGNTTYTTQQIVALEEANRTKYNSGTELAVWAFFADGKSSQDTAEGVVLGTAYRNTSFVIFEKTIQGLSDSPFEPNRTVLETTIITHEFGHILGLTNFGTALQSNHEDTAHPRHCIEKTCLMYWSAEVGSGINNMVSATAAPQLDSQCIADLRANGGR</sequence>
<dbReference type="GO" id="GO:0008237">
    <property type="term" value="F:metallopeptidase activity"/>
    <property type="evidence" value="ECO:0007669"/>
    <property type="project" value="UniProtKB-KW"/>
</dbReference>
<protein>
    <submittedName>
        <fullName evidence="2">Membrane metalloprotease</fullName>
    </submittedName>
</protein>
<accession>A0ABR7JIF3</accession>
<evidence type="ECO:0000313" key="3">
    <source>
        <dbReference type="Proteomes" id="UP000621670"/>
    </source>
</evidence>
<evidence type="ECO:0000256" key="1">
    <source>
        <dbReference type="SAM" id="SignalP"/>
    </source>
</evidence>
<dbReference type="SUPFAM" id="SSF55486">
    <property type="entry name" value="Metalloproteases ('zincins'), catalytic domain"/>
    <property type="match status" value="1"/>
</dbReference>
<dbReference type="PROSITE" id="PS51257">
    <property type="entry name" value="PROKAR_LIPOPROTEIN"/>
    <property type="match status" value="1"/>
</dbReference>
<feature type="chain" id="PRO_5045400184" evidence="1">
    <location>
        <begin position="21"/>
        <end position="258"/>
    </location>
</feature>
<proteinExistence type="predicted"/>
<dbReference type="Gene3D" id="3.40.390.10">
    <property type="entry name" value="Collagenase (Catalytic Domain)"/>
    <property type="match status" value="1"/>
</dbReference>
<evidence type="ECO:0000313" key="2">
    <source>
        <dbReference type="EMBL" id="MBC5864247.1"/>
    </source>
</evidence>
<keyword evidence="2" id="KW-0645">Protease</keyword>
<keyword evidence="2" id="KW-0482">Metalloprotease</keyword>
<organism evidence="2 3">
    <name type="scientific">Flavobacterium turcicum</name>
    <dbReference type="NCBI Taxonomy" id="2764718"/>
    <lineage>
        <taxon>Bacteria</taxon>
        <taxon>Pseudomonadati</taxon>
        <taxon>Bacteroidota</taxon>
        <taxon>Flavobacteriia</taxon>
        <taxon>Flavobacteriales</taxon>
        <taxon>Flavobacteriaceae</taxon>
        <taxon>Flavobacterium</taxon>
    </lineage>
</organism>
<dbReference type="Proteomes" id="UP000621670">
    <property type="component" value="Unassembled WGS sequence"/>
</dbReference>
<reference evidence="2 3" key="1">
    <citation type="submission" date="2020-08" db="EMBL/GenBank/DDBJ databases">
        <title>Description of novel Flavobacterium F-400 isolate.</title>
        <authorList>
            <person name="Saticioglu I."/>
            <person name="Duman M."/>
            <person name="Altun S."/>
        </authorList>
    </citation>
    <scope>NUCLEOTIDE SEQUENCE [LARGE SCALE GENOMIC DNA]</scope>
    <source>
        <strain evidence="2 3">F-400</strain>
    </source>
</reference>
<name>A0ABR7JIF3_9FLAO</name>
<gene>
    <name evidence="2" type="ORF">H8R26_12520</name>
</gene>
<keyword evidence="1" id="KW-0732">Signal</keyword>
<dbReference type="InterPro" id="IPR024079">
    <property type="entry name" value="MetalloPept_cat_dom_sf"/>
</dbReference>
<keyword evidence="2" id="KW-0378">Hydrolase</keyword>
<comment type="caution">
    <text evidence="2">The sequence shown here is derived from an EMBL/GenBank/DDBJ whole genome shotgun (WGS) entry which is preliminary data.</text>
</comment>
<keyword evidence="3" id="KW-1185">Reference proteome</keyword>
<feature type="signal peptide" evidence="1">
    <location>
        <begin position="1"/>
        <end position="20"/>
    </location>
</feature>
<dbReference type="EMBL" id="JACRUM010000008">
    <property type="protein sequence ID" value="MBC5864247.1"/>
    <property type="molecule type" value="Genomic_DNA"/>
</dbReference>